<protein>
    <submittedName>
        <fullName evidence="3">DUF2110 family protein</fullName>
    </submittedName>
</protein>
<gene>
    <name evidence="1" type="ORF">TTAC_LOCUS9478</name>
</gene>
<dbReference type="EMBL" id="UYWX01020836">
    <property type="protein sequence ID" value="VDM34281.1"/>
    <property type="molecule type" value="Genomic_DNA"/>
</dbReference>
<proteinExistence type="predicted"/>
<dbReference type="AlphaFoldDB" id="A0A0R3X7G8"/>
<evidence type="ECO:0000313" key="1">
    <source>
        <dbReference type="EMBL" id="VDM34281.1"/>
    </source>
</evidence>
<sequence>MMSLPYCHSCLPLETNHKGCRALRSLHSDEVSALQVVGPKEEMVDLHGEVVGIRWEVVSPTLDVVNRSGEAVATIGEVLDLQKAVADPSQDLVGTSVVVVDLHREDTGQDWEVACVL</sequence>
<reference evidence="1 2" key="2">
    <citation type="submission" date="2018-11" db="EMBL/GenBank/DDBJ databases">
        <authorList>
            <consortium name="Pathogen Informatics"/>
        </authorList>
    </citation>
    <scope>NUCLEOTIDE SEQUENCE [LARGE SCALE GENOMIC DNA]</scope>
</reference>
<organism evidence="3">
    <name type="scientific">Hydatigena taeniaeformis</name>
    <name type="common">Feline tapeworm</name>
    <name type="synonym">Taenia taeniaeformis</name>
    <dbReference type="NCBI Taxonomy" id="6205"/>
    <lineage>
        <taxon>Eukaryota</taxon>
        <taxon>Metazoa</taxon>
        <taxon>Spiralia</taxon>
        <taxon>Lophotrochozoa</taxon>
        <taxon>Platyhelminthes</taxon>
        <taxon>Cestoda</taxon>
        <taxon>Eucestoda</taxon>
        <taxon>Cyclophyllidea</taxon>
        <taxon>Taeniidae</taxon>
        <taxon>Hydatigera</taxon>
    </lineage>
</organism>
<dbReference type="WBParaSite" id="TTAC_0000949301-mRNA-1">
    <property type="protein sequence ID" value="TTAC_0000949301-mRNA-1"/>
    <property type="gene ID" value="TTAC_0000949301"/>
</dbReference>
<accession>A0A0R3X7G8</accession>
<evidence type="ECO:0000313" key="2">
    <source>
        <dbReference type="Proteomes" id="UP000274429"/>
    </source>
</evidence>
<keyword evidence="2" id="KW-1185">Reference proteome</keyword>
<name>A0A0R3X7G8_HYDTA</name>
<dbReference type="Proteomes" id="UP000274429">
    <property type="component" value="Unassembled WGS sequence"/>
</dbReference>
<evidence type="ECO:0000313" key="3">
    <source>
        <dbReference type="WBParaSite" id="TTAC_0000949301-mRNA-1"/>
    </source>
</evidence>
<reference evidence="3" key="1">
    <citation type="submission" date="2017-02" db="UniProtKB">
        <authorList>
            <consortium name="WormBaseParasite"/>
        </authorList>
    </citation>
    <scope>IDENTIFICATION</scope>
</reference>